<organism evidence="2 3">
    <name type="scientific">Flavobacterium pokkalii</name>
    <dbReference type="NCBI Taxonomy" id="1940408"/>
    <lineage>
        <taxon>Bacteria</taxon>
        <taxon>Pseudomonadati</taxon>
        <taxon>Bacteroidota</taxon>
        <taxon>Flavobacteriia</taxon>
        <taxon>Flavobacteriales</taxon>
        <taxon>Flavobacteriaceae</taxon>
        <taxon>Flavobacterium</taxon>
    </lineage>
</organism>
<evidence type="ECO:0000256" key="1">
    <source>
        <dbReference type="SAM" id="Phobius"/>
    </source>
</evidence>
<protein>
    <recommendedName>
        <fullName evidence="4">DUF5673 domain-containing protein</fullName>
    </recommendedName>
</protein>
<feature type="transmembrane region" description="Helical" evidence="1">
    <location>
        <begin position="57"/>
        <end position="75"/>
    </location>
</feature>
<sequence>MSSLLKQSFSDSDIKELKQKHQKNNKTNFIFLILFSFLFLINYFLLKDVLKHNAYHFIKIISLIVFGLVFLKAIVENNYTLDLKDKIKYVGIVKVKNKIYNNESERPIEHRIQFDDWKINIIDFDEQYWNKINENDEFYLEIAVNSGYIFKLKRNDEDFTKGIKRI</sequence>
<proteinExistence type="predicted"/>
<keyword evidence="1" id="KW-1133">Transmembrane helix</keyword>
<keyword evidence="3" id="KW-1185">Reference proteome</keyword>
<feature type="transmembrane region" description="Helical" evidence="1">
    <location>
        <begin position="27"/>
        <end position="45"/>
    </location>
</feature>
<dbReference type="EMBL" id="NASZ01000011">
    <property type="protein sequence ID" value="MBD0725220.1"/>
    <property type="molecule type" value="Genomic_DNA"/>
</dbReference>
<dbReference type="Proteomes" id="UP000661715">
    <property type="component" value="Unassembled WGS sequence"/>
</dbReference>
<keyword evidence="1" id="KW-0472">Membrane</keyword>
<accession>A0ABR7UQN6</accession>
<gene>
    <name evidence="2" type="ORF">B6A10_08510</name>
</gene>
<evidence type="ECO:0008006" key="4">
    <source>
        <dbReference type="Google" id="ProtNLM"/>
    </source>
</evidence>
<evidence type="ECO:0000313" key="2">
    <source>
        <dbReference type="EMBL" id="MBD0725220.1"/>
    </source>
</evidence>
<comment type="caution">
    <text evidence="2">The sequence shown here is derived from an EMBL/GenBank/DDBJ whole genome shotgun (WGS) entry which is preliminary data.</text>
</comment>
<evidence type="ECO:0000313" key="3">
    <source>
        <dbReference type="Proteomes" id="UP000661715"/>
    </source>
</evidence>
<keyword evidence="1" id="KW-0812">Transmembrane</keyword>
<name>A0ABR7UQN6_9FLAO</name>
<dbReference type="RefSeq" id="WP_188220542.1">
    <property type="nucleotide sequence ID" value="NZ_NASZ01000011.1"/>
</dbReference>
<reference evidence="2 3" key="1">
    <citation type="journal article" date="2020" name="Microbiol. Res.">
        <title>Flavobacterium pokkalii sp. nov., a novel plant growth promoting native rhizobacteria isolated from pokkali rice grown in coastal saline affected agricultural regions of southern India, Kerala.</title>
        <authorList>
            <person name="Menon R.R."/>
            <person name="Kumari S."/>
            <person name="Viver T."/>
            <person name="Rameshkumar N."/>
        </authorList>
    </citation>
    <scope>NUCLEOTIDE SEQUENCE [LARGE SCALE GENOMIC DNA]</scope>
    <source>
        <strain evidence="2 3">L1I52</strain>
    </source>
</reference>